<feature type="domain" description="Retrotransposon hot spot protein N-terminal" evidence="2">
    <location>
        <begin position="249"/>
        <end position="357"/>
    </location>
</feature>
<dbReference type="NCBIfam" id="TIGR01631">
    <property type="entry name" value="Trypano_RHS"/>
    <property type="match status" value="1"/>
</dbReference>
<feature type="domain" description="DUF7578" evidence="3">
    <location>
        <begin position="10"/>
        <end position="48"/>
    </location>
</feature>
<dbReference type="Pfam" id="PF07999">
    <property type="entry name" value="RHSP"/>
    <property type="match status" value="1"/>
</dbReference>
<dbReference type="VEuPathDB" id="TriTrypDB:C4B63_311g11"/>
<dbReference type="VEuPathDB" id="TriTrypDB:TcCLB.509457.50"/>
<proteinExistence type="predicted"/>
<dbReference type="VEuPathDB" id="TriTrypDB:TCDM_11597"/>
<dbReference type="VEuPathDB" id="TriTrypDB:TcCL_NonESM12265"/>
<dbReference type="Proteomes" id="UP000246078">
    <property type="component" value="Unassembled WGS sequence"/>
</dbReference>
<feature type="domain" description="DUF7578" evidence="3">
    <location>
        <begin position="122"/>
        <end position="185"/>
    </location>
</feature>
<gene>
    <name evidence="4" type="ORF">C3747_307g14</name>
</gene>
<evidence type="ECO:0000313" key="5">
    <source>
        <dbReference type="Proteomes" id="UP000246078"/>
    </source>
</evidence>
<dbReference type="Pfam" id="PF20445">
    <property type="entry name" value="RHS_N"/>
    <property type="match status" value="1"/>
</dbReference>
<comment type="caution">
    <text evidence="4">The sequence shown here is derived from an EMBL/GenBank/DDBJ whole genome shotgun (WGS) entry which is preliminary data.</text>
</comment>
<dbReference type="InterPro" id="IPR046836">
    <property type="entry name" value="RHS_C"/>
</dbReference>
<reference evidence="4 5" key="1">
    <citation type="journal article" date="2018" name="Microb. Genom.">
        <title>Expanding an expanded genome: long-read sequencing of Trypanosoma cruzi.</title>
        <authorList>
            <person name="Berna L."/>
            <person name="Rodriguez M."/>
            <person name="Chiribao M.L."/>
            <person name="Parodi-Talice A."/>
            <person name="Pita S."/>
            <person name="Rijo G."/>
            <person name="Alvarez-Valin F."/>
            <person name="Robello C."/>
        </authorList>
    </citation>
    <scope>NUCLEOTIDE SEQUENCE [LARGE SCALE GENOMIC DNA]</scope>
    <source>
        <strain evidence="4 5">TCC</strain>
    </source>
</reference>
<feature type="domain" description="Retrotransposon hot spot protein,C-terminal" evidence="1">
    <location>
        <begin position="370"/>
        <end position="486"/>
    </location>
</feature>
<accession>A0A2V2VCN8</accession>
<evidence type="ECO:0000259" key="1">
    <source>
        <dbReference type="Pfam" id="PF07999"/>
    </source>
</evidence>
<dbReference type="VEuPathDB" id="TriTrypDB:TCSYLVIO_010227"/>
<protein>
    <submittedName>
        <fullName evidence="4">Putative retrotransposon hot spot protein (RHS)</fullName>
    </submittedName>
</protein>
<dbReference type="EMBL" id="PRFC01000307">
    <property type="protein sequence ID" value="PWU92848.1"/>
    <property type="molecule type" value="Genomic_DNA"/>
</dbReference>
<dbReference type="VEuPathDB" id="TriTrypDB:TcG_13085"/>
<dbReference type="InterPro" id="IPR006518">
    <property type="entry name" value="Trypano_RHS"/>
</dbReference>
<evidence type="ECO:0000313" key="4">
    <source>
        <dbReference type="EMBL" id="PWU92848.1"/>
    </source>
</evidence>
<organism evidence="4 5">
    <name type="scientific">Trypanosoma cruzi</name>
    <dbReference type="NCBI Taxonomy" id="5693"/>
    <lineage>
        <taxon>Eukaryota</taxon>
        <taxon>Discoba</taxon>
        <taxon>Euglenozoa</taxon>
        <taxon>Kinetoplastea</taxon>
        <taxon>Metakinetoplastina</taxon>
        <taxon>Trypanosomatida</taxon>
        <taxon>Trypanosomatidae</taxon>
        <taxon>Trypanosoma</taxon>
        <taxon>Schizotrypanum</taxon>
    </lineage>
</organism>
<evidence type="ECO:0000259" key="2">
    <source>
        <dbReference type="Pfam" id="PF20445"/>
    </source>
</evidence>
<sequence>MLAAGRPLMKDYNVTMEVFVQEPDDYLHDQRPLEEILNLTAHQALEAIARPLHEGVLSLGQRRDYERKHTITPPARRKPNGVLTQVLTEARREAEERLRRTQEMKFIISTNIEEVLFKGRARVNVMRLNDFLTMEPDGRGIVDTNRDVLPEEFFRDPTKYIRDKGALNEIQASGHCLSMKRVAKGEVVFDEDIRRLCDKGVDNPPGRSLAAAEVKATVHNSTKHFLDAAAEEARNPTTTSAPEKLEGVYESVHNAGRSHAVELPDGVERKKTGTGMGVHEGRPEQSWSYREADDAIEENDAVQQSGAAPPVLMVLASEKGWPHSWHTIQDLPKDVFVNCEVERVWRIVKGDVTAWSSPHGGTDFKFERRVLIGTPGIGKSVAAGSYLLYQLLHCDAKKLQVLFHCFGGRDAYVSDKTTRAVTRCSDEDMCISELRSLRGHGRNVYIIYGVAKEGTPPPRHFAPTSGWGMIAVPFPKVTNYDEWAKQP</sequence>
<name>A0A2V2VCN8_TRYCR</name>
<evidence type="ECO:0000259" key="3">
    <source>
        <dbReference type="Pfam" id="PF24466"/>
    </source>
</evidence>
<dbReference type="Pfam" id="PF24466">
    <property type="entry name" value="DUF7578"/>
    <property type="match status" value="2"/>
</dbReference>
<dbReference type="InterPro" id="IPR046835">
    <property type="entry name" value="RHS_N"/>
</dbReference>
<dbReference type="VEuPathDB" id="TriTrypDB:C3747_307g14"/>
<dbReference type="InterPro" id="IPR056000">
    <property type="entry name" value="DUF7578"/>
</dbReference>
<dbReference type="AlphaFoldDB" id="A0A2V2VCN8"/>